<dbReference type="EMBL" id="AF430079">
    <property type="protein sequence ID" value="AAL36898.1"/>
    <property type="molecule type" value="mRNA"/>
</dbReference>
<dbReference type="GO" id="GO:0030414">
    <property type="term" value="F:peptidase inhibitor activity"/>
    <property type="evidence" value="ECO:0007669"/>
    <property type="project" value="InterPro"/>
</dbReference>
<feature type="chain" id="PRO_5004315733" evidence="1">
    <location>
        <begin position="20"/>
        <end position="141"/>
    </location>
</feature>
<dbReference type="AlphaFoldDB" id="Q8WRN7"/>
<protein>
    <submittedName>
        <fullName evidence="3">Putative antimicrobial peptide</fullName>
    </submittedName>
</protein>
<sequence>MKGLGVILCCVLAVVPAHAGPGGFSGGVPGGFPGGRPGGFPGGVPGGFPSATAPPATCRRWCKTPENQAYCCETIFEPEAPVGTKPLDCPQVRPTCPPTRFGGRPVTCSSDYKCGGLDKCCFDRCLGEHVCKPPSFYSQFR</sequence>
<dbReference type="PROSITE" id="PS51390">
    <property type="entry name" value="WAP"/>
    <property type="match status" value="1"/>
</dbReference>
<dbReference type="InterPro" id="IPR036645">
    <property type="entry name" value="Elafin-like_sf"/>
</dbReference>
<reference evidence="3" key="1">
    <citation type="journal article" date="2002" name="Mar. Biotechnol.">
        <title>Crustins, homologues of an 11.5-kDa antibacterial peptide, from two species of penaeid shrimp, Litopenaeus vannamei and Litopenaeus setiferus.</title>
        <authorList>
            <person name="Bartlett T.C."/>
            <person name="Cuthbertson B.J."/>
            <person name="Shepard E.F."/>
            <person name="Chapman R.W."/>
            <person name="Gross P.S."/>
            <person name="Warr G.W."/>
        </authorList>
    </citation>
    <scope>NUCLEOTIDE SEQUENCE</scope>
    <source>
        <tissue evidence="3">Hemolymph</tissue>
    </source>
</reference>
<evidence type="ECO:0000256" key="1">
    <source>
        <dbReference type="SAM" id="SignalP"/>
    </source>
</evidence>
<dbReference type="SUPFAM" id="SSF57256">
    <property type="entry name" value="Elafin-like"/>
    <property type="match status" value="1"/>
</dbReference>
<accession>Q8WRN7</accession>
<dbReference type="SMART" id="SM00217">
    <property type="entry name" value="WAP"/>
    <property type="match status" value="1"/>
</dbReference>
<feature type="domain" description="WAP" evidence="2">
    <location>
        <begin position="82"/>
        <end position="135"/>
    </location>
</feature>
<organism evidence="3">
    <name type="scientific">Penaeus setiferus</name>
    <name type="common">Atlantic white shrimp</name>
    <name type="synonym">Litopenaeus setiferus</name>
    <dbReference type="NCBI Taxonomy" id="64468"/>
    <lineage>
        <taxon>Eukaryota</taxon>
        <taxon>Metazoa</taxon>
        <taxon>Ecdysozoa</taxon>
        <taxon>Arthropoda</taxon>
        <taxon>Crustacea</taxon>
        <taxon>Multicrustacea</taxon>
        <taxon>Malacostraca</taxon>
        <taxon>Eumalacostraca</taxon>
        <taxon>Eucarida</taxon>
        <taxon>Decapoda</taxon>
        <taxon>Dendrobranchiata</taxon>
        <taxon>Penaeoidea</taxon>
        <taxon>Penaeidae</taxon>
        <taxon>Penaeus</taxon>
    </lineage>
</organism>
<dbReference type="GO" id="GO:0005576">
    <property type="term" value="C:extracellular region"/>
    <property type="evidence" value="ECO:0007669"/>
    <property type="project" value="InterPro"/>
</dbReference>
<keyword evidence="1" id="KW-0732">Signal</keyword>
<evidence type="ECO:0000259" key="2">
    <source>
        <dbReference type="PROSITE" id="PS51390"/>
    </source>
</evidence>
<proteinExistence type="evidence at transcript level"/>
<evidence type="ECO:0000313" key="3">
    <source>
        <dbReference type="EMBL" id="AAL36898.1"/>
    </source>
</evidence>
<dbReference type="InterPro" id="IPR008197">
    <property type="entry name" value="WAP_dom"/>
</dbReference>
<name>Q8WRN7_PENST</name>
<dbReference type="Gene3D" id="4.10.75.10">
    <property type="entry name" value="Elafin-like"/>
    <property type="match status" value="1"/>
</dbReference>
<feature type="signal peptide" evidence="1">
    <location>
        <begin position="1"/>
        <end position="19"/>
    </location>
</feature>
<dbReference type="Pfam" id="PF00095">
    <property type="entry name" value="WAP"/>
    <property type="match status" value="1"/>
</dbReference>